<evidence type="ECO:0000256" key="2">
    <source>
        <dbReference type="SAM" id="MobiDB-lite"/>
    </source>
</evidence>
<protein>
    <submittedName>
        <fullName evidence="3">Uncharacterized protein</fullName>
    </submittedName>
</protein>
<keyword evidence="1" id="KW-0945">Host-virus interaction</keyword>
<proteinExistence type="predicted"/>
<organism evidence="3 4">
    <name type="scientific">Pelodiscus sinensis</name>
    <name type="common">Chinese softshell turtle</name>
    <name type="synonym">Trionyx sinensis</name>
    <dbReference type="NCBI Taxonomy" id="13735"/>
    <lineage>
        <taxon>Eukaryota</taxon>
        <taxon>Metazoa</taxon>
        <taxon>Chordata</taxon>
        <taxon>Craniata</taxon>
        <taxon>Vertebrata</taxon>
        <taxon>Euteleostomi</taxon>
        <taxon>Archelosauria</taxon>
        <taxon>Testudinata</taxon>
        <taxon>Testudines</taxon>
        <taxon>Cryptodira</taxon>
        <taxon>Trionychia</taxon>
        <taxon>Trionychidae</taxon>
        <taxon>Pelodiscus</taxon>
    </lineage>
</organism>
<dbReference type="STRING" id="13735.ENSPSIP00000000989"/>
<dbReference type="HOGENOM" id="CLU_1040306_0_0_1"/>
<evidence type="ECO:0000256" key="1">
    <source>
        <dbReference type="ARBA" id="ARBA00022581"/>
    </source>
</evidence>
<dbReference type="Pfam" id="PF00607">
    <property type="entry name" value="Gag_p24"/>
    <property type="match status" value="1"/>
</dbReference>
<dbReference type="Proteomes" id="UP000007267">
    <property type="component" value="Unassembled WGS sequence"/>
</dbReference>
<dbReference type="InterPro" id="IPR050195">
    <property type="entry name" value="Primate_lentivir_Gag_pol-like"/>
</dbReference>
<reference evidence="4" key="1">
    <citation type="submission" date="2011-10" db="EMBL/GenBank/DDBJ databases">
        <authorList>
            <consortium name="Soft-shell Turtle Genome Consortium"/>
        </authorList>
    </citation>
    <scope>NUCLEOTIDE SEQUENCE [LARGE SCALE GENOMIC DNA]</scope>
    <source>
        <strain evidence="4">Daiwa-1</strain>
    </source>
</reference>
<dbReference type="InterPro" id="IPR008919">
    <property type="entry name" value="Retrov_capsid_N"/>
</dbReference>
<accession>K7EYX9</accession>
<dbReference type="PANTHER" id="PTHR40389">
    <property type="entry name" value="ENDOGENOUS RETROVIRUS GROUP K MEMBER 24 GAG POLYPROTEIN-RELATED"/>
    <property type="match status" value="1"/>
</dbReference>
<feature type="region of interest" description="Disordered" evidence="2">
    <location>
        <begin position="1"/>
        <end position="30"/>
    </location>
</feature>
<dbReference type="GO" id="GO:0016032">
    <property type="term" value="P:viral process"/>
    <property type="evidence" value="ECO:0007669"/>
    <property type="project" value="InterPro"/>
</dbReference>
<evidence type="ECO:0000313" key="3">
    <source>
        <dbReference type="Ensembl" id="ENSPSIP00000000989.1"/>
    </source>
</evidence>
<dbReference type="OMA" id="SESYVMA"/>
<reference evidence="3" key="4">
    <citation type="submission" date="2025-09" db="UniProtKB">
        <authorList>
            <consortium name="Ensembl"/>
        </authorList>
    </citation>
    <scope>IDENTIFICATION</scope>
</reference>
<dbReference type="AlphaFoldDB" id="K7EYX9"/>
<dbReference type="EMBL" id="AGCU01076084">
    <property type="status" value="NOT_ANNOTATED_CDS"/>
    <property type="molecule type" value="Genomic_DNA"/>
</dbReference>
<feature type="compositionally biased region" description="Acidic residues" evidence="2">
    <location>
        <begin position="1"/>
        <end position="17"/>
    </location>
</feature>
<dbReference type="Ensembl" id="ENSPSIT00000000991.1">
    <property type="protein sequence ID" value="ENSPSIP00000000989.1"/>
    <property type="gene ID" value="ENSPSIG00000000991.1"/>
</dbReference>
<dbReference type="PANTHER" id="PTHR40389:SF4">
    <property type="match status" value="1"/>
</dbReference>
<dbReference type="eggNOG" id="ENOG502SSAE">
    <property type="taxonomic scope" value="Eukaryota"/>
</dbReference>
<dbReference type="GeneTree" id="ENSGT01120000273167"/>
<dbReference type="SUPFAM" id="SSF47943">
    <property type="entry name" value="Retrovirus capsid protein, N-terminal core domain"/>
    <property type="match status" value="1"/>
</dbReference>
<reference evidence="4" key="2">
    <citation type="journal article" date="2013" name="Nat. Genet.">
        <title>The draft genomes of soft-shell turtle and green sea turtle yield insights into the development and evolution of the turtle-specific body plan.</title>
        <authorList>
            <person name="Wang Z."/>
            <person name="Pascual-Anaya J."/>
            <person name="Zadissa A."/>
            <person name="Li W."/>
            <person name="Niimura Y."/>
            <person name="Huang Z."/>
            <person name="Li C."/>
            <person name="White S."/>
            <person name="Xiong Z."/>
            <person name="Fang D."/>
            <person name="Wang B."/>
            <person name="Ming Y."/>
            <person name="Chen Y."/>
            <person name="Zheng Y."/>
            <person name="Kuraku S."/>
            <person name="Pignatelli M."/>
            <person name="Herrero J."/>
            <person name="Beal K."/>
            <person name="Nozawa M."/>
            <person name="Li Q."/>
            <person name="Wang J."/>
            <person name="Zhang H."/>
            <person name="Yu L."/>
            <person name="Shigenobu S."/>
            <person name="Wang J."/>
            <person name="Liu J."/>
            <person name="Flicek P."/>
            <person name="Searle S."/>
            <person name="Wang J."/>
            <person name="Kuratani S."/>
            <person name="Yin Y."/>
            <person name="Aken B."/>
            <person name="Zhang G."/>
            <person name="Irie N."/>
        </authorList>
    </citation>
    <scope>NUCLEOTIDE SEQUENCE [LARGE SCALE GENOMIC DNA]</scope>
    <source>
        <strain evidence="4">Daiwa-1</strain>
    </source>
</reference>
<dbReference type="Gene3D" id="1.10.375.10">
    <property type="entry name" value="Human Immunodeficiency Virus Type 1 Capsid Protein"/>
    <property type="match status" value="1"/>
</dbReference>
<reference evidence="3" key="3">
    <citation type="submission" date="2025-08" db="UniProtKB">
        <authorList>
            <consortium name="Ensembl"/>
        </authorList>
    </citation>
    <scope>IDENTIFICATION</scope>
</reference>
<evidence type="ECO:0000313" key="4">
    <source>
        <dbReference type="Proteomes" id="UP000007267"/>
    </source>
</evidence>
<sequence length="268" mass="28819">LGPEDSDSEDGGPEDPFDTGTAAVGVGPDSYPSLKPVKALAASAPTAEQILQTQRLQAVSQSSIAAPLPFAPALAPASSYRSASHTVAPYGPPLVAPSHNEQAGGLSECCREALRRGDVQLLQAFPIVYAPERPARHEALPYELVKELRKFVKDYGLQSSYMMNLVVAISESYVMALHDCRTLLRLLLSPAQYAVWDTEYHDGVTLQVMDNITNGVNVGIDELIGQGQYATPQAQAQMNRLVFTQATSLTLRALRQGPSFATVRQGPQ</sequence>
<name>K7EYX9_PELSI</name>
<keyword evidence="4" id="KW-1185">Reference proteome</keyword>